<sequence>MSSDARPVGAEPAGGPEETAPSVGATADEIFELQEEIDQLKQAITSHAVVDQAIGMMVALGRISPEMGWVVLREVSQRTNIKLRNIAEMILIWGGKGDMPPDVRAVVEDTLDKYGPTQIPDGPSDP</sequence>
<evidence type="ECO:0000313" key="3">
    <source>
        <dbReference type="EMBL" id="XDQ30705.1"/>
    </source>
</evidence>
<dbReference type="InterPro" id="IPR036388">
    <property type="entry name" value="WH-like_DNA-bd_sf"/>
</dbReference>
<dbReference type="Pfam" id="PF03861">
    <property type="entry name" value="ANTAR"/>
    <property type="match status" value="1"/>
</dbReference>
<dbReference type="InterPro" id="IPR011006">
    <property type="entry name" value="CheY-like_superfamily"/>
</dbReference>
<proteinExistence type="predicted"/>
<dbReference type="PROSITE" id="PS50921">
    <property type="entry name" value="ANTAR"/>
    <property type="match status" value="1"/>
</dbReference>
<dbReference type="EMBL" id="CP163435">
    <property type="protein sequence ID" value="XDQ30705.1"/>
    <property type="molecule type" value="Genomic_DNA"/>
</dbReference>
<dbReference type="InterPro" id="IPR005561">
    <property type="entry name" value="ANTAR"/>
</dbReference>
<dbReference type="AlphaFoldDB" id="A0AB39PI54"/>
<feature type="domain" description="ANTAR" evidence="2">
    <location>
        <begin position="30"/>
        <end position="91"/>
    </location>
</feature>
<name>A0AB39PI54_9ACTN</name>
<reference evidence="3" key="1">
    <citation type="submission" date="2024-07" db="EMBL/GenBank/DDBJ databases">
        <authorList>
            <person name="Yu S.T."/>
        </authorList>
    </citation>
    <scope>NUCLEOTIDE SEQUENCE</scope>
    <source>
        <strain evidence="3">R21</strain>
    </source>
</reference>
<feature type="region of interest" description="Disordered" evidence="1">
    <location>
        <begin position="1"/>
        <end position="24"/>
    </location>
</feature>
<accession>A0AB39PI54</accession>
<dbReference type="RefSeq" id="WP_369240892.1">
    <property type="nucleotide sequence ID" value="NZ_CP163435.1"/>
</dbReference>
<protein>
    <submittedName>
        <fullName evidence="3">ANTAR domain-containing protein</fullName>
    </submittedName>
</protein>
<evidence type="ECO:0000259" key="2">
    <source>
        <dbReference type="PROSITE" id="PS50921"/>
    </source>
</evidence>
<gene>
    <name evidence="3" type="ORF">AB5J56_41030</name>
</gene>
<dbReference type="Gene3D" id="1.10.10.10">
    <property type="entry name" value="Winged helix-like DNA-binding domain superfamily/Winged helix DNA-binding domain"/>
    <property type="match status" value="1"/>
</dbReference>
<evidence type="ECO:0000256" key="1">
    <source>
        <dbReference type="SAM" id="MobiDB-lite"/>
    </source>
</evidence>
<dbReference type="SUPFAM" id="SSF52172">
    <property type="entry name" value="CheY-like"/>
    <property type="match status" value="1"/>
</dbReference>
<dbReference type="GO" id="GO:0003723">
    <property type="term" value="F:RNA binding"/>
    <property type="evidence" value="ECO:0007669"/>
    <property type="project" value="InterPro"/>
</dbReference>
<dbReference type="SMART" id="SM01012">
    <property type="entry name" value="ANTAR"/>
    <property type="match status" value="1"/>
</dbReference>
<organism evidence="3">
    <name type="scientific">Streptomyces sp. R21</name>
    <dbReference type="NCBI Taxonomy" id="3238627"/>
    <lineage>
        <taxon>Bacteria</taxon>
        <taxon>Bacillati</taxon>
        <taxon>Actinomycetota</taxon>
        <taxon>Actinomycetes</taxon>
        <taxon>Kitasatosporales</taxon>
        <taxon>Streptomycetaceae</taxon>
        <taxon>Streptomyces</taxon>
    </lineage>
</organism>